<reference evidence="1" key="1">
    <citation type="submission" date="2023-06" db="EMBL/GenBank/DDBJ databases">
        <title>Genome-scale phylogeny and comparative genomics of the fungal order Sordariales.</title>
        <authorList>
            <consortium name="Lawrence Berkeley National Laboratory"/>
            <person name="Hensen N."/>
            <person name="Bonometti L."/>
            <person name="Westerberg I."/>
            <person name="Brannstrom I.O."/>
            <person name="Guillou S."/>
            <person name="Cros-Aarteil S."/>
            <person name="Calhoun S."/>
            <person name="Haridas S."/>
            <person name="Kuo A."/>
            <person name="Mondo S."/>
            <person name="Pangilinan J."/>
            <person name="Riley R."/>
            <person name="LaButti K."/>
            <person name="Andreopoulos B."/>
            <person name="Lipzen A."/>
            <person name="Chen C."/>
            <person name="Yanf M."/>
            <person name="Daum C."/>
            <person name="Ng V."/>
            <person name="Clum A."/>
            <person name="Steindorff A."/>
            <person name="Ohm R."/>
            <person name="Martin F."/>
            <person name="Silar P."/>
            <person name="Natvig D."/>
            <person name="Lalanne C."/>
            <person name="Gautier V."/>
            <person name="Ament-velasquez S.L."/>
            <person name="Kruys A."/>
            <person name="Hutchinson M.I."/>
            <person name="Powell A.J."/>
            <person name="Barry K."/>
            <person name="Miller A.N."/>
            <person name="Grigoriev I.V."/>
            <person name="Debuchy R."/>
            <person name="Gladieux P."/>
            <person name="Thoren M.H."/>
            <person name="Johannesson H."/>
        </authorList>
    </citation>
    <scope>NUCLEOTIDE SEQUENCE</scope>
    <source>
        <strain evidence="1">SMH3187-1</strain>
    </source>
</reference>
<name>A0AA40F9N8_9PEZI</name>
<dbReference type="SUPFAM" id="SSF54928">
    <property type="entry name" value="RNA-binding domain, RBD"/>
    <property type="match status" value="1"/>
</dbReference>
<comment type="caution">
    <text evidence="1">The sequence shown here is derived from an EMBL/GenBank/DDBJ whole genome shotgun (WGS) entry which is preliminary data.</text>
</comment>
<dbReference type="EMBL" id="JAUKUD010000001">
    <property type="protein sequence ID" value="KAK0753700.1"/>
    <property type="molecule type" value="Genomic_DNA"/>
</dbReference>
<evidence type="ECO:0000313" key="2">
    <source>
        <dbReference type="Proteomes" id="UP001172155"/>
    </source>
</evidence>
<dbReference type="AlphaFoldDB" id="A0AA40F9N8"/>
<dbReference type="Gene3D" id="3.30.70.330">
    <property type="match status" value="1"/>
</dbReference>
<dbReference type="InterPro" id="IPR035979">
    <property type="entry name" value="RBD_domain_sf"/>
</dbReference>
<protein>
    <recommendedName>
        <fullName evidence="3">RRM domain-containing protein</fullName>
    </recommendedName>
</protein>
<dbReference type="GO" id="GO:0003676">
    <property type="term" value="F:nucleic acid binding"/>
    <property type="evidence" value="ECO:0007669"/>
    <property type="project" value="InterPro"/>
</dbReference>
<accession>A0AA40F9N8</accession>
<sequence length="193" mass="21920">RQLANCSLNYAGDATRWRNHNVLIPDNKNTSIWITRLPRGVTYKELLGAVRNMGRVYSSHINQPEPHKGIYTAAAKLVFFEAVAAQKFLTHCHGPGLIIRRHRATACYNRNRKSEDQTNPHADTQHSLPPSRILVIAGPPFFVHPPALLNYFAAQFYFEVEVIVPVVEGYTFSIYEWRFSSFSCQAEAAFMAI</sequence>
<evidence type="ECO:0000313" key="1">
    <source>
        <dbReference type="EMBL" id="KAK0753700.1"/>
    </source>
</evidence>
<dbReference type="InterPro" id="IPR012677">
    <property type="entry name" value="Nucleotide-bd_a/b_plait_sf"/>
</dbReference>
<gene>
    <name evidence="1" type="ORF">B0T18DRAFT_306292</name>
</gene>
<evidence type="ECO:0008006" key="3">
    <source>
        <dbReference type="Google" id="ProtNLM"/>
    </source>
</evidence>
<feature type="non-terminal residue" evidence="1">
    <location>
        <position position="1"/>
    </location>
</feature>
<keyword evidence="2" id="KW-1185">Reference proteome</keyword>
<dbReference type="Proteomes" id="UP001172155">
    <property type="component" value="Unassembled WGS sequence"/>
</dbReference>
<organism evidence="1 2">
    <name type="scientific">Schizothecium vesticola</name>
    <dbReference type="NCBI Taxonomy" id="314040"/>
    <lineage>
        <taxon>Eukaryota</taxon>
        <taxon>Fungi</taxon>
        <taxon>Dikarya</taxon>
        <taxon>Ascomycota</taxon>
        <taxon>Pezizomycotina</taxon>
        <taxon>Sordariomycetes</taxon>
        <taxon>Sordariomycetidae</taxon>
        <taxon>Sordariales</taxon>
        <taxon>Schizotheciaceae</taxon>
        <taxon>Schizothecium</taxon>
    </lineage>
</organism>
<feature type="non-terminal residue" evidence="1">
    <location>
        <position position="193"/>
    </location>
</feature>
<proteinExistence type="predicted"/>